<dbReference type="SUPFAM" id="SSF47413">
    <property type="entry name" value="lambda repressor-like DNA-binding domains"/>
    <property type="match status" value="1"/>
</dbReference>
<evidence type="ECO:0000313" key="4">
    <source>
        <dbReference type="Proteomes" id="UP001055868"/>
    </source>
</evidence>
<dbReference type="Gene3D" id="1.10.260.40">
    <property type="entry name" value="lambda repressor-like DNA-binding domains"/>
    <property type="match status" value="1"/>
</dbReference>
<dbReference type="SMART" id="SM00530">
    <property type="entry name" value="HTH_XRE"/>
    <property type="match status" value="1"/>
</dbReference>
<name>A0ABY4N511_9MICO</name>
<dbReference type="Pfam" id="PF13560">
    <property type="entry name" value="HTH_31"/>
    <property type="match status" value="1"/>
</dbReference>
<proteinExistence type="predicted"/>
<gene>
    <name evidence="3" type="ORF">M4486_18725</name>
</gene>
<protein>
    <submittedName>
        <fullName evidence="3">Helix-turn-helix transcriptional regulator</fullName>
    </submittedName>
</protein>
<accession>A0ABY4N511</accession>
<feature type="region of interest" description="Disordered" evidence="1">
    <location>
        <begin position="1"/>
        <end position="33"/>
    </location>
</feature>
<feature type="domain" description="HTH cro/C1-type" evidence="2">
    <location>
        <begin position="44"/>
        <end position="116"/>
    </location>
</feature>
<dbReference type="Proteomes" id="UP001055868">
    <property type="component" value="Chromosome"/>
</dbReference>
<dbReference type="InterPro" id="IPR001387">
    <property type="entry name" value="Cro/C1-type_HTH"/>
</dbReference>
<dbReference type="EMBL" id="CP097218">
    <property type="protein sequence ID" value="UQN29637.1"/>
    <property type="molecule type" value="Genomic_DNA"/>
</dbReference>
<sequence>MVLASRPASAPSTAPSTAAASASSPSSASGASASASARAELAGFLRSRRERLTPDRVGLPPGGRRRTPGLRREEVAMLSGIGVTWYTWLEQGRDITPSVQVLDALARALLLDPDERAHLHLLATGSRPDDAGDPAGCSIVTADHVELLSRFEGVPACIQTAKFDILAANATYRFLITDIDEGPLEDRSCMVRAFLDPVWRSAYDDWEATTARMVARLRAAMPSHLDDPSWTGLVERMRTSSERFDELWQRHDLTREGARDQVFHLPRAGDVTVRFTRLLLDEAASVHLNVLQPVGEEDARRLASLAPAAAPHVTMRPSLAERLGEELSGREGGRLGEYAA</sequence>
<organism evidence="3 4">
    <name type="scientific">Brachybacterium kimchii</name>
    <dbReference type="NCBI Taxonomy" id="2942909"/>
    <lineage>
        <taxon>Bacteria</taxon>
        <taxon>Bacillati</taxon>
        <taxon>Actinomycetota</taxon>
        <taxon>Actinomycetes</taxon>
        <taxon>Micrococcales</taxon>
        <taxon>Dermabacteraceae</taxon>
        <taxon>Brachybacterium</taxon>
    </lineage>
</organism>
<dbReference type="PANTHER" id="PTHR35010:SF2">
    <property type="entry name" value="BLL4672 PROTEIN"/>
    <property type="match status" value="1"/>
</dbReference>
<evidence type="ECO:0000259" key="2">
    <source>
        <dbReference type="SMART" id="SM00530"/>
    </source>
</evidence>
<reference evidence="3" key="1">
    <citation type="submission" date="2022-05" db="EMBL/GenBank/DDBJ databases">
        <title>Genomic analysis of Brachybacterium sp. CBA3104.</title>
        <authorList>
            <person name="Roh S.W."/>
            <person name="Kim Y.B."/>
            <person name="Kim Y."/>
        </authorList>
    </citation>
    <scope>NUCLEOTIDE SEQUENCE</scope>
    <source>
        <strain evidence="3">CBA3104</strain>
    </source>
</reference>
<dbReference type="RefSeq" id="WP_249478829.1">
    <property type="nucleotide sequence ID" value="NZ_CP097218.1"/>
</dbReference>
<keyword evidence="4" id="KW-1185">Reference proteome</keyword>
<dbReference type="Gene3D" id="3.30.450.180">
    <property type="match status" value="1"/>
</dbReference>
<dbReference type="Pfam" id="PF17765">
    <property type="entry name" value="MLTR_LBD"/>
    <property type="match status" value="1"/>
</dbReference>
<evidence type="ECO:0000313" key="3">
    <source>
        <dbReference type="EMBL" id="UQN29637.1"/>
    </source>
</evidence>
<dbReference type="PANTHER" id="PTHR35010">
    <property type="entry name" value="BLL4672 PROTEIN-RELATED"/>
    <property type="match status" value="1"/>
</dbReference>
<evidence type="ECO:0000256" key="1">
    <source>
        <dbReference type="SAM" id="MobiDB-lite"/>
    </source>
</evidence>
<dbReference type="InterPro" id="IPR041413">
    <property type="entry name" value="MLTR_LBD"/>
</dbReference>
<dbReference type="InterPro" id="IPR010982">
    <property type="entry name" value="Lambda_DNA-bd_dom_sf"/>
</dbReference>
<feature type="region of interest" description="Disordered" evidence="1">
    <location>
        <begin position="321"/>
        <end position="340"/>
    </location>
</feature>
<feature type="compositionally biased region" description="Basic and acidic residues" evidence="1">
    <location>
        <begin position="322"/>
        <end position="334"/>
    </location>
</feature>